<comment type="similarity">
    <text evidence="3 6">Belongs to the GTP cyclohydrolase I family.</text>
</comment>
<evidence type="ECO:0000313" key="8">
    <source>
        <dbReference type="EMBL" id="CCQ91969.1"/>
    </source>
</evidence>
<dbReference type="InterPro" id="IPR018234">
    <property type="entry name" value="GTP_CycHdrlase_I_CS"/>
</dbReference>
<keyword evidence="6" id="KW-0862">Zinc</keyword>
<dbReference type="Proteomes" id="UP000011704">
    <property type="component" value="Unassembled WGS sequence"/>
</dbReference>
<dbReference type="HAMAP" id="MF_00223">
    <property type="entry name" value="FolE"/>
    <property type="match status" value="1"/>
</dbReference>
<dbReference type="EMBL" id="CAQJ01000101">
    <property type="protein sequence ID" value="CCQ91969.1"/>
    <property type="molecule type" value="Genomic_DNA"/>
</dbReference>
<reference evidence="8 9" key="1">
    <citation type="journal article" date="2013" name="Front. Microbiol.">
        <title>The genome of Nitrospina gracilis illuminates the metabolism and evolution of the major marine nitrite oxidizer.</title>
        <authorList>
            <person name="Luecker S."/>
            <person name="Nowka B."/>
            <person name="Rattei T."/>
            <person name="Spieck E."/>
            <person name="and Daims H."/>
        </authorList>
    </citation>
    <scope>NUCLEOTIDE SEQUENCE [LARGE SCALE GENOMIC DNA]</scope>
    <source>
        <strain evidence="8 9">3/211</strain>
    </source>
</reference>
<dbReference type="GO" id="GO:0006729">
    <property type="term" value="P:tetrahydrobiopterin biosynthetic process"/>
    <property type="evidence" value="ECO:0007669"/>
    <property type="project" value="TreeGrafter"/>
</dbReference>
<dbReference type="OrthoDB" id="9801207at2"/>
<dbReference type="NCBIfam" id="TIGR00063">
    <property type="entry name" value="folE"/>
    <property type="match status" value="1"/>
</dbReference>
<dbReference type="PROSITE" id="PS00860">
    <property type="entry name" value="GTP_CYCLOHYDROL_1_2"/>
    <property type="match status" value="1"/>
</dbReference>
<dbReference type="FunCoup" id="M1Z1T4">
    <property type="interactions" value="394"/>
</dbReference>
<evidence type="ECO:0000256" key="4">
    <source>
        <dbReference type="ARBA" id="ARBA00022563"/>
    </source>
</evidence>
<dbReference type="GO" id="GO:0008270">
    <property type="term" value="F:zinc ion binding"/>
    <property type="evidence" value="ECO:0007669"/>
    <property type="project" value="UniProtKB-UniRule"/>
</dbReference>
<dbReference type="GO" id="GO:0006730">
    <property type="term" value="P:one-carbon metabolic process"/>
    <property type="evidence" value="ECO:0007669"/>
    <property type="project" value="UniProtKB-UniRule"/>
</dbReference>
<dbReference type="UniPathway" id="UPA00848">
    <property type="reaction ID" value="UER00151"/>
</dbReference>
<dbReference type="SUPFAM" id="SSF55620">
    <property type="entry name" value="Tetrahydrobiopterin biosynthesis enzymes-like"/>
    <property type="match status" value="1"/>
</dbReference>
<dbReference type="NCBIfam" id="NF006825">
    <property type="entry name" value="PRK09347.1-2"/>
    <property type="match status" value="1"/>
</dbReference>
<comment type="pathway">
    <text evidence="2 6">Cofactor biosynthesis; 7,8-dihydroneopterin triphosphate biosynthesis; 7,8-dihydroneopterin triphosphate from GTP: step 1/1.</text>
</comment>
<dbReference type="Gene3D" id="3.30.1130.10">
    <property type="match status" value="1"/>
</dbReference>
<dbReference type="STRING" id="1266370.NITGR_910018"/>
<comment type="catalytic activity">
    <reaction evidence="1 6">
        <text>GTP + H2O = 7,8-dihydroneopterin 3'-triphosphate + formate + H(+)</text>
        <dbReference type="Rhea" id="RHEA:17473"/>
        <dbReference type="ChEBI" id="CHEBI:15377"/>
        <dbReference type="ChEBI" id="CHEBI:15378"/>
        <dbReference type="ChEBI" id="CHEBI:15740"/>
        <dbReference type="ChEBI" id="CHEBI:37565"/>
        <dbReference type="ChEBI" id="CHEBI:58462"/>
        <dbReference type="EC" id="3.5.4.16"/>
    </reaction>
</comment>
<protein>
    <recommendedName>
        <fullName evidence="6">GTP cyclohydrolase 1</fullName>
        <ecNumber evidence="6">3.5.4.16</ecNumber>
    </recommendedName>
    <alternativeName>
        <fullName evidence="6">GTP cyclohydrolase I</fullName>
        <shortName evidence="6">GTP-CH-I</shortName>
    </alternativeName>
</protein>
<evidence type="ECO:0000256" key="2">
    <source>
        <dbReference type="ARBA" id="ARBA00005080"/>
    </source>
</evidence>
<dbReference type="Pfam" id="PF01227">
    <property type="entry name" value="GTP_cyclohydroI"/>
    <property type="match status" value="1"/>
</dbReference>
<organism evidence="8 9">
    <name type="scientific">Nitrospina gracilis (strain 3/211)</name>
    <dbReference type="NCBI Taxonomy" id="1266370"/>
    <lineage>
        <taxon>Bacteria</taxon>
        <taxon>Pseudomonadati</taxon>
        <taxon>Nitrospinota/Tectimicrobiota group</taxon>
        <taxon>Nitrospinota</taxon>
        <taxon>Nitrospinia</taxon>
        <taxon>Nitrospinales</taxon>
        <taxon>Nitrospinaceae</taxon>
        <taxon>Nitrospina</taxon>
    </lineage>
</organism>
<evidence type="ECO:0000256" key="5">
    <source>
        <dbReference type="ARBA" id="ARBA00022801"/>
    </source>
</evidence>
<dbReference type="GO" id="GO:0003934">
    <property type="term" value="F:GTP cyclohydrolase I activity"/>
    <property type="evidence" value="ECO:0007669"/>
    <property type="project" value="UniProtKB-UniRule"/>
</dbReference>
<dbReference type="HOGENOM" id="CLU_049768_3_1_0"/>
<feature type="binding site" evidence="6">
    <location>
        <position position="72"/>
    </location>
    <ligand>
        <name>Zn(2+)</name>
        <dbReference type="ChEBI" id="CHEBI:29105"/>
    </ligand>
</feature>
<evidence type="ECO:0000256" key="3">
    <source>
        <dbReference type="ARBA" id="ARBA00008085"/>
    </source>
</evidence>
<feature type="binding site" evidence="6">
    <location>
        <position position="75"/>
    </location>
    <ligand>
        <name>Zn(2+)</name>
        <dbReference type="ChEBI" id="CHEBI:29105"/>
    </ligand>
</feature>
<keyword evidence="4 6" id="KW-0554">One-carbon metabolism</keyword>
<evidence type="ECO:0000256" key="6">
    <source>
        <dbReference type="HAMAP-Rule" id="MF_00223"/>
    </source>
</evidence>
<dbReference type="GO" id="GO:0005525">
    <property type="term" value="F:GTP binding"/>
    <property type="evidence" value="ECO:0007669"/>
    <property type="project" value="UniProtKB-KW"/>
</dbReference>
<sequence>MKELIEKLLLELGEDPSREGLKNTPERVSRSLKFLTGGYWVNIDELVNDALFTDANTDEMVIVKDIDMFSLCEHHMLPFFGKAHVAYLPDGKIIGLSKIPRVVDAFSRRLQVQERLTTQIADCIQRVLKPKGVAVVIEALHLCMSMRGVEKQNSYTTTSSMLGYFKTNPSTRGEFLSLINGSQRYRT</sequence>
<dbReference type="InterPro" id="IPR043133">
    <property type="entry name" value="GTP-CH-I_C/QueF"/>
</dbReference>
<keyword evidence="6" id="KW-0547">Nucleotide-binding</keyword>
<evidence type="ECO:0000313" key="9">
    <source>
        <dbReference type="Proteomes" id="UP000011704"/>
    </source>
</evidence>
<feature type="domain" description="GTP cyclohydrolase I" evidence="7">
    <location>
        <begin position="2"/>
        <end position="179"/>
    </location>
</feature>
<dbReference type="AlphaFoldDB" id="M1Z1T4"/>
<dbReference type="InterPro" id="IPR020602">
    <property type="entry name" value="GTP_CycHdrlase_I_dom"/>
</dbReference>
<name>M1Z1T4_NITG3</name>
<evidence type="ECO:0000259" key="7">
    <source>
        <dbReference type="Pfam" id="PF01227"/>
    </source>
</evidence>
<dbReference type="NCBIfam" id="NF006826">
    <property type="entry name" value="PRK09347.1-3"/>
    <property type="match status" value="1"/>
</dbReference>
<feature type="binding site" evidence="6">
    <location>
        <position position="143"/>
    </location>
    <ligand>
        <name>Zn(2+)</name>
        <dbReference type="ChEBI" id="CHEBI:29105"/>
    </ligand>
</feature>
<dbReference type="PANTHER" id="PTHR11109:SF7">
    <property type="entry name" value="GTP CYCLOHYDROLASE 1"/>
    <property type="match status" value="1"/>
</dbReference>
<dbReference type="InParanoid" id="M1Z1T4"/>
<dbReference type="PROSITE" id="PS00859">
    <property type="entry name" value="GTP_CYCLOHYDROL_1_1"/>
    <property type="match status" value="1"/>
</dbReference>
<accession>M1Z1T4</accession>
<keyword evidence="6" id="KW-0479">Metal-binding</keyword>
<dbReference type="RefSeq" id="WP_005011372.1">
    <property type="nucleotide sequence ID" value="NZ_HG422173.1"/>
</dbReference>
<proteinExistence type="inferred from homology"/>
<dbReference type="GO" id="GO:0046654">
    <property type="term" value="P:tetrahydrofolate biosynthetic process"/>
    <property type="evidence" value="ECO:0007669"/>
    <property type="project" value="UniProtKB-UniRule"/>
</dbReference>
<dbReference type="InterPro" id="IPR001474">
    <property type="entry name" value="GTP_CycHdrlase_I"/>
</dbReference>
<comment type="subunit">
    <text evidence="6">Homopolymer.</text>
</comment>
<keyword evidence="5 6" id="KW-0378">Hydrolase</keyword>
<comment type="caution">
    <text evidence="8">The sequence shown here is derived from an EMBL/GenBank/DDBJ whole genome shotgun (WGS) entry which is preliminary data.</text>
</comment>
<dbReference type="GO" id="GO:0005737">
    <property type="term" value="C:cytoplasm"/>
    <property type="evidence" value="ECO:0007669"/>
    <property type="project" value="TreeGrafter"/>
</dbReference>
<dbReference type="InterPro" id="IPR043134">
    <property type="entry name" value="GTP-CH-I_N"/>
</dbReference>
<keyword evidence="9" id="KW-1185">Reference proteome</keyword>
<evidence type="ECO:0000256" key="1">
    <source>
        <dbReference type="ARBA" id="ARBA00001052"/>
    </source>
</evidence>
<dbReference type="Gene3D" id="1.10.286.10">
    <property type="match status" value="1"/>
</dbReference>
<gene>
    <name evidence="6 8" type="primary">folE</name>
    <name evidence="8" type="ORF">NITGR_910018</name>
</gene>
<keyword evidence="6" id="KW-0342">GTP-binding</keyword>
<dbReference type="EC" id="3.5.4.16" evidence="6"/>
<dbReference type="PANTHER" id="PTHR11109">
    <property type="entry name" value="GTP CYCLOHYDROLASE I"/>
    <property type="match status" value="1"/>
</dbReference>
<dbReference type="FunFam" id="3.30.1130.10:FF:000001">
    <property type="entry name" value="GTP cyclohydrolase 1"/>
    <property type="match status" value="1"/>
</dbReference>